<feature type="compositionally biased region" description="Polar residues" evidence="1">
    <location>
        <begin position="28"/>
        <end position="38"/>
    </location>
</feature>
<accession>A0ABD4HNC6</accession>
<evidence type="ECO:0000313" key="2">
    <source>
        <dbReference type="EMBL" id="MBA0973019.1"/>
    </source>
</evidence>
<organism evidence="2 3">
    <name type="scientific">Enterococcus gallinarum</name>
    <dbReference type="NCBI Taxonomy" id="1353"/>
    <lineage>
        <taxon>Bacteria</taxon>
        <taxon>Bacillati</taxon>
        <taxon>Bacillota</taxon>
        <taxon>Bacilli</taxon>
        <taxon>Lactobacillales</taxon>
        <taxon>Enterococcaceae</taxon>
        <taxon>Enterococcus</taxon>
    </lineage>
</organism>
<evidence type="ECO:0000256" key="1">
    <source>
        <dbReference type="SAM" id="MobiDB-lite"/>
    </source>
</evidence>
<dbReference type="RefSeq" id="WP_176333342.1">
    <property type="nucleotide sequence ID" value="NZ_CAKOCH010000011.1"/>
</dbReference>
<feature type="region of interest" description="Disordered" evidence="1">
    <location>
        <begin position="81"/>
        <end position="125"/>
    </location>
</feature>
<comment type="caution">
    <text evidence="2">The sequence shown here is derived from an EMBL/GenBank/DDBJ whole genome shotgun (WGS) entry which is preliminary data.</text>
</comment>
<evidence type="ECO:0000313" key="3">
    <source>
        <dbReference type="Proteomes" id="UP000571857"/>
    </source>
</evidence>
<dbReference type="EMBL" id="JABXJK010000059">
    <property type="protein sequence ID" value="MBA0973019.1"/>
    <property type="molecule type" value="Genomic_DNA"/>
</dbReference>
<gene>
    <name evidence="2" type="ORF">HWH42_10580</name>
</gene>
<protein>
    <recommendedName>
        <fullName evidence="4">Phage tail protein</fullName>
    </recommendedName>
</protein>
<reference evidence="2 3" key="1">
    <citation type="submission" date="2020-06" db="EMBL/GenBank/DDBJ databases">
        <title>Crossreactivity between MHC class I-restricted antigens from cancer cells and an enterococcal bacteriophage.</title>
        <authorList>
            <person name="Fluckiger A."/>
            <person name="Daillere R."/>
            <person name="Sassi M."/>
            <person name="Cattoir V."/>
            <person name="Kroemer G."/>
            <person name="Zitvogel L."/>
        </authorList>
    </citation>
    <scope>NUCLEOTIDE SEQUENCE [LARGE SCALE GENOMIC DNA]</scope>
    <source>
        <strain evidence="2 3">EG4</strain>
    </source>
</reference>
<dbReference type="Proteomes" id="UP000571857">
    <property type="component" value="Unassembled WGS sequence"/>
</dbReference>
<name>A0ABD4HNC6_ENTGA</name>
<feature type="region of interest" description="Disordered" evidence="1">
    <location>
        <begin position="20"/>
        <end position="57"/>
    </location>
</feature>
<sequence length="618" mass="64116">MVKQWKNEDIIYPEDAQRWEDGLEDAKQNNSQNATNLKSHTDNKSNPHGVTAAQTGAYTKAEADSKDAAVLTSAKSYTDLHSVKKDNPHGVTAGQTGAYTKAEADERDASTLSAAKSYSDTKKTEATTYTDQKVATAKSEIQSGSVASANKLTTARKIAGIDFDGTKDISIPANNVGAYTKAEADSKVATAKTEIQSGNVASATKLQNTRTINGVSFDGTSNISITANPTVTAIPTDADLNNYQTAGDYVCALNTTAATLKNSPTAKAFGLEVVKTAGVIQRLSVYDDSTMYVRKFYSTWGSWIVIPLANGVMQTGLYSQSASKLAAARTISLSGSASGSVSFDGSGNVTLPVTLTGNAPTATSATKLSTARTIALSGGATGSASFDGSGNVSIATTLAGNAPSATKLATARTISLTGGVTGSASFNGTANASIATTIAGNAPTATKLQTARTIAGVSFDGTSNIAIAAGNVGAYTKAEVDAKIVDVQSPSWVDVSKYLSSSFRLYSGSEGSKIKVQVANKGTLIISGIVSPTKVLNFPNNTQEYDLVSIPKSVLGVSGSWSICPIIEQATGTQVWLLGMEDNGTNLIFKMSRHRYGTSWTNCNAGDWLPFTGIVRLG</sequence>
<dbReference type="AlphaFoldDB" id="A0ABD4HNC6"/>
<feature type="compositionally biased region" description="Polar residues" evidence="1">
    <location>
        <begin position="46"/>
        <end position="57"/>
    </location>
</feature>
<proteinExistence type="predicted"/>
<dbReference type="CDD" id="cd19958">
    <property type="entry name" value="pyocin_knob"/>
    <property type="match status" value="1"/>
</dbReference>
<evidence type="ECO:0008006" key="4">
    <source>
        <dbReference type="Google" id="ProtNLM"/>
    </source>
</evidence>